<feature type="transmembrane region" description="Helical" evidence="7">
    <location>
        <begin position="233"/>
        <end position="250"/>
    </location>
</feature>
<dbReference type="EMBL" id="VXRY01000417">
    <property type="protein sequence ID" value="MXY34457.1"/>
    <property type="molecule type" value="Genomic_DNA"/>
</dbReference>
<reference evidence="9" key="1">
    <citation type="submission" date="2019-09" db="EMBL/GenBank/DDBJ databases">
        <title>Characterisation of the sponge microbiome using genome-centric metagenomics.</title>
        <authorList>
            <person name="Engelberts J.P."/>
            <person name="Robbins S.J."/>
            <person name="De Goeij J.M."/>
            <person name="Aranda M."/>
            <person name="Bell S.C."/>
            <person name="Webster N.S."/>
        </authorList>
    </citation>
    <scope>NUCLEOTIDE SEQUENCE</scope>
    <source>
        <strain evidence="9">SB0664_bin_43</strain>
    </source>
</reference>
<comment type="subcellular location">
    <subcellularLocation>
        <location evidence="1">Membrane</location>
        <topology evidence="1">Multi-pass membrane protein</topology>
    </subcellularLocation>
</comment>
<dbReference type="PANTHER" id="PTHR22911">
    <property type="entry name" value="ACYL-MALONYL CONDENSING ENZYME-RELATED"/>
    <property type="match status" value="1"/>
</dbReference>
<evidence type="ECO:0000256" key="2">
    <source>
        <dbReference type="ARBA" id="ARBA00009853"/>
    </source>
</evidence>
<evidence type="ECO:0000259" key="8">
    <source>
        <dbReference type="Pfam" id="PF00892"/>
    </source>
</evidence>
<proteinExistence type="inferred from homology"/>
<sequence length="313" mass="33590">VALVLFDLMGLLIKYLSTDYSAVELSAYRNVFGLVPSVIALWMSTTWRQNGRKLALRQWRLAVWRGVAVTFAQLLFYLSLGLMAFATATTISYSTALFTTALAVPILGERVGLVRWSAVAIGFVGVVMITRPGADTFEWTALLPLGAAALYAFTGVTARLVDADVPTPLFNLYSSATAAVGALALALVFGGFTQIASLRDLGLIALMGTFGGSAVLCLVVSFRMTEPSNLAPFTYFGIPIAFALGWLFFSEAPFDDLLPGALLLVVGGLLIVYRERRMGRTASLASARRDRQPAGTAFSRAEITRPPGRGPET</sequence>
<gene>
    <name evidence="9" type="ORF">F4Y60_10325</name>
</gene>
<dbReference type="AlphaFoldDB" id="A0A6B0Y312"/>
<feature type="transmembrane region" description="Helical" evidence="7">
    <location>
        <begin position="173"/>
        <end position="195"/>
    </location>
</feature>
<feature type="transmembrane region" description="Helical" evidence="7">
    <location>
        <begin position="142"/>
        <end position="161"/>
    </location>
</feature>
<evidence type="ECO:0000313" key="9">
    <source>
        <dbReference type="EMBL" id="MXY34457.1"/>
    </source>
</evidence>
<feature type="transmembrane region" description="Helical" evidence="7">
    <location>
        <begin position="59"/>
        <end position="78"/>
    </location>
</feature>
<evidence type="ECO:0000256" key="6">
    <source>
        <dbReference type="SAM" id="MobiDB-lite"/>
    </source>
</evidence>
<feature type="non-terminal residue" evidence="9">
    <location>
        <position position="1"/>
    </location>
</feature>
<feature type="transmembrane region" description="Helical" evidence="7">
    <location>
        <begin position="256"/>
        <end position="273"/>
    </location>
</feature>
<dbReference type="InterPro" id="IPR000620">
    <property type="entry name" value="EamA_dom"/>
</dbReference>
<feature type="transmembrane region" description="Helical" evidence="7">
    <location>
        <begin position="84"/>
        <end position="106"/>
    </location>
</feature>
<keyword evidence="4 7" id="KW-1133">Transmembrane helix</keyword>
<comment type="similarity">
    <text evidence="2">Belongs to the drug/metabolite transporter (DMT) superfamily. 10 TMS drug/metabolite exporter (DME) (TC 2.A.7.3) family.</text>
</comment>
<evidence type="ECO:0000256" key="1">
    <source>
        <dbReference type="ARBA" id="ARBA00004141"/>
    </source>
</evidence>
<feature type="transmembrane region" description="Helical" evidence="7">
    <location>
        <begin position="201"/>
        <end position="221"/>
    </location>
</feature>
<feature type="domain" description="EamA" evidence="8">
    <location>
        <begin position="8"/>
        <end position="130"/>
    </location>
</feature>
<evidence type="ECO:0000256" key="3">
    <source>
        <dbReference type="ARBA" id="ARBA00022692"/>
    </source>
</evidence>
<name>A0A6B0Y312_9RHOB</name>
<evidence type="ECO:0000256" key="5">
    <source>
        <dbReference type="ARBA" id="ARBA00023136"/>
    </source>
</evidence>
<protein>
    <submittedName>
        <fullName evidence="9">DMT family transporter</fullName>
    </submittedName>
</protein>
<evidence type="ECO:0000256" key="4">
    <source>
        <dbReference type="ARBA" id="ARBA00022989"/>
    </source>
</evidence>
<dbReference type="GO" id="GO:0016020">
    <property type="term" value="C:membrane"/>
    <property type="evidence" value="ECO:0007669"/>
    <property type="project" value="UniProtKB-SubCell"/>
</dbReference>
<dbReference type="SUPFAM" id="SSF103481">
    <property type="entry name" value="Multidrug resistance efflux transporter EmrE"/>
    <property type="match status" value="2"/>
</dbReference>
<feature type="domain" description="EamA" evidence="8">
    <location>
        <begin position="140"/>
        <end position="272"/>
    </location>
</feature>
<keyword evidence="3 7" id="KW-0812">Transmembrane</keyword>
<accession>A0A6B0Y312</accession>
<feature type="region of interest" description="Disordered" evidence="6">
    <location>
        <begin position="284"/>
        <end position="313"/>
    </location>
</feature>
<evidence type="ECO:0000256" key="7">
    <source>
        <dbReference type="SAM" id="Phobius"/>
    </source>
</evidence>
<dbReference type="PANTHER" id="PTHR22911:SF6">
    <property type="entry name" value="SOLUTE CARRIER FAMILY 35 MEMBER G1"/>
    <property type="match status" value="1"/>
</dbReference>
<keyword evidence="5 7" id="KW-0472">Membrane</keyword>
<dbReference type="Pfam" id="PF00892">
    <property type="entry name" value="EamA"/>
    <property type="match status" value="2"/>
</dbReference>
<dbReference type="InterPro" id="IPR037185">
    <property type="entry name" value="EmrE-like"/>
</dbReference>
<feature type="transmembrane region" description="Helical" evidence="7">
    <location>
        <begin position="27"/>
        <end position="47"/>
    </location>
</feature>
<comment type="caution">
    <text evidence="9">The sequence shown here is derived from an EMBL/GenBank/DDBJ whole genome shotgun (WGS) entry which is preliminary data.</text>
</comment>
<organism evidence="9">
    <name type="scientific">Boseongicola sp. SB0664_bin_43</name>
    <dbReference type="NCBI Taxonomy" id="2604844"/>
    <lineage>
        <taxon>Bacteria</taxon>
        <taxon>Pseudomonadati</taxon>
        <taxon>Pseudomonadota</taxon>
        <taxon>Alphaproteobacteria</taxon>
        <taxon>Rhodobacterales</taxon>
        <taxon>Paracoccaceae</taxon>
        <taxon>Boseongicola</taxon>
    </lineage>
</organism>
<feature type="transmembrane region" description="Helical" evidence="7">
    <location>
        <begin position="113"/>
        <end position="130"/>
    </location>
</feature>